<keyword evidence="2" id="KW-1185">Reference proteome</keyword>
<dbReference type="Gene3D" id="3.80.10.10">
    <property type="entry name" value="Ribonuclease Inhibitor"/>
    <property type="match status" value="1"/>
</dbReference>
<proteinExistence type="predicted"/>
<sequence length="474" mass="53286">MATLIPGAAHRVPPEVLQYIFGLSVTGSVENVDPAPASERSSRNQVLLNAAQVCRAWARSAQYLLFRDIFVGSRTVISQYRKIVETSSIHALLDALESLPNTNHVQSAHFEVGHGKIHQSPADTVLAPRYEGYNGRDSWDQPWVFLRWTMPALLLRFLSLCTNLQHLGLTFADHYCDCVHRGHVDADDYPNFPVMDSLRSLSFTCKFSGSLYESAQFSGPPVRLIVEMLARAPLLERLHIDTRTSFRPDAAKLQPLHMPRLRDLRIGGSIPPFLLRAKLPSLESFMWRNQSSESSQLDFLPSTLRSLSLAGDSLQMVPYIRRFPALRHLLVDSSDLQVEQSFRTVSWRNHAAGAKSDYIQQIVENLPRNLHTFTLVESYYVRVLDRASICRILAHAIRVAAATRGLPRTFKVLSIPGPLPPHFWNHQWAASMPIYECSGFTAVREALTSRGVEVVTGETEDPFSNMFLMPGVAM</sequence>
<name>A0A165CJ23_EXIGL</name>
<dbReference type="InParanoid" id="A0A165CJ23"/>
<reference evidence="1 2" key="1">
    <citation type="journal article" date="2016" name="Mol. Biol. Evol.">
        <title>Comparative Genomics of Early-Diverging Mushroom-Forming Fungi Provides Insights into the Origins of Lignocellulose Decay Capabilities.</title>
        <authorList>
            <person name="Nagy L.G."/>
            <person name="Riley R."/>
            <person name="Tritt A."/>
            <person name="Adam C."/>
            <person name="Daum C."/>
            <person name="Floudas D."/>
            <person name="Sun H."/>
            <person name="Yadav J.S."/>
            <person name="Pangilinan J."/>
            <person name="Larsson K.H."/>
            <person name="Matsuura K."/>
            <person name="Barry K."/>
            <person name="Labutti K."/>
            <person name="Kuo R."/>
            <person name="Ohm R.A."/>
            <person name="Bhattacharya S.S."/>
            <person name="Shirouzu T."/>
            <person name="Yoshinaga Y."/>
            <person name="Martin F.M."/>
            <person name="Grigoriev I.V."/>
            <person name="Hibbett D.S."/>
        </authorList>
    </citation>
    <scope>NUCLEOTIDE SEQUENCE [LARGE SCALE GENOMIC DNA]</scope>
    <source>
        <strain evidence="1 2">HHB12029</strain>
    </source>
</reference>
<dbReference type="Proteomes" id="UP000077266">
    <property type="component" value="Unassembled WGS sequence"/>
</dbReference>
<accession>A0A165CJ23</accession>
<dbReference type="EMBL" id="KV426316">
    <property type="protein sequence ID" value="KZV82557.1"/>
    <property type="molecule type" value="Genomic_DNA"/>
</dbReference>
<dbReference type="AlphaFoldDB" id="A0A165CJ23"/>
<organism evidence="1 2">
    <name type="scientific">Exidia glandulosa HHB12029</name>
    <dbReference type="NCBI Taxonomy" id="1314781"/>
    <lineage>
        <taxon>Eukaryota</taxon>
        <taxon>Fungi</taxon>
        <taxon>Dikarya</taxon>
        <taxon>Basidiomycota</taxon>
        <taxon>Agaricomycotina</taxon>
        <taxon>Agaricomycetes</taxon>
        <taxon>Auriculariales</taxon>
        <taxon>Exidiaceae</taxon>
        <taxon>Exidia</taxon>
    </lineage>
</organism>
<evidence type="ECO:0000313" key="2">
    <source>
        <dbReference type="Proteomes" id="UP000077266"/>
    </source>
</evidence>
<dbReference type="InterPro" id="IPR032675">
    <property type="entry name" value="LRR_dom_sf"/>
</dbReference>
<evidence type="ECO:0000313" key="1">
    <source>
        <dbReference type="EMBL" id="KZV82557.1"/>
    </source>
</evidence>
<protein>
    <submittedName>
        <fullName evidence="1">Uncharacterized protein</fullName>
    </submittedName>
</protein>
<gene>
    <name evidence="1" type="ORF">EXIGLDRAFT_729534</name>
</gene>
<dbReference type="SUPFAM" id="SSF52047">
    <property type="entry name" value="RNI-like"/>
    <property type="match status" value="1"/>
</dbReference>